<protein>
    <recommendedName>
        <fullName evidence="1">ANTAR domain-containing protein</fullName>
    </recommendedName>
</protein>
<reference evidence="2 3" key="1">
    <citation type="journal article" date="2015" name="Genome Announc.">
        <title>Draft Genome Sequence of Norvancomycin-Producing Strain Amycolatopsis orientalis CPCC200066.</title>
        <authorList>
            <person name="Lei X."/>
            <person name="Yuan F."/>
            <person name="Shi Y."/>
            <person name="Li X."/>
            <person name="Wang L."/>
            <person name="Hong B."/>
        </authorList>
    </citation>
    <scope>NUCLEOTIDE SEQUENCE [LARGE SCALE GENOMIC DNA]</scope>
    <source>
        <strain evidence="2 3">B-37</strain>
    </source>
</reference>
<dbReference type="KEGG" id="aori:SD37_16435"/>
<dbReference type="InterPro" id="IPR036388">
    <property type="entry name" value="WH-like_DNA-bd_sf"/>
</dbReference>
<gene>
    <name evidence="2" type="ORF">SD37_16435</name>
</gene>
<sequence>MTTNEKIGDARWRASLWREMAAIEQAKGALMARHDVDSHAAAALLALCAEQNGIEISEAAQRLS</sequence>
<dbReference type="EMBL" id="CP016174">
    <property type="protein sequence ID" value="ANN17077.1"/>
    <property type="molecule type" value="Genomic_DNA"/>
</dbReference>
<feature type="domain" description="ANTAR" evidence="1">
    <location>
        <begin position="19"/>
        <end position="63"/>
    </location>
</feature>
<evidence type="ECO:0000313" key="3">
    <source>
        <dbReference type="Proteomes" id="UP000093695"/>
    </source>
</evidence>
<dbReference type="Pfam" id="PF03861">
    <property type="entry name" value="ANTAR"/>
    <property type="match status" value="1"/>
</dbReference>
<name>A0A193BXX4_AMYOR</name>
<dbReference type="InterPro" id="IPR005561">
    <property type="entry name" value="ANTAR"/>
</dbReference>
<dbReference type="AlphaFoldDB" id="A0A193BXX4"/>
<organism evidence="2 3">
    <name type="scientific">Amycolatopsis orientalis</name>
    <name type="common">Nocardia orientalis</name>
    <dbReference type="NCBI Taxonomy" id="31958"/>
    <lineage>
        <taxon>Bacteria</taxon>
        <taxon>Bacillati</taxon>
        <taxon>Actinomycetota</taxon>
        <taxon>Actinomycetes</taxon>
        <taxon>Pseudonocardiales</taxon>
        <taxon>Pseudonocardiaceae</taxon>
        <taxon>Amycolatopsis</taxon>
    </lineage>
</organism>
<accession>A0A193BXX4</accession>
<evidence type="ECO:0000259" key="1">
    <source>
        <dbReference type="Pfam" id="PF03861"/>
    </source>
</evidence>
<dbReference type="RefSeq" id="WP_044850670.1">
    <property type="nucleotide sequence ID" value="NZ_CP016174.1"/>
</dbReference>
<dbReference type="Gene3D" id="1.10.10.10">
    <property type="entry name" value="Winged helix-like DNA-binding domain superfamily/Winged helix DNA-binding domain"/>
    <property type="match status" value="1"/>
</dbReference>
<proteinExistence type="predicted"/>
<keyword evidence="3" id="KW-1185">Reference proteome</keyword>
<dbReference type="GO" id="GO:0003723">
    <property type="term" value="F:RNA binding"/>
    <property type="evidence" value="ECO:0007669"/>
    <property type="project" value="InterPro"/>
</dbReference>
<dbReference type="Proteomes" id="UP000093695">
    <property type="component" value="Chromosome"/>
</dbReference>
<evidence type="ECO:0000313" key="2">
    <source>
        <dbReference type="EMBL" id="ANN17077.1"/>
    </source>
</evidence>